<name>A0A8S1PVA7_9CILI</name>
<keyword evidence="6" id="KW-0175">Coiled coil</keyword>
<comment type="subcellular location">
    <subcellularLocation>
        <location evidence="1">Membrane</location>
        <topology evidence="1">Multi-pass membrane protein</topology>
    </subcellularLocation>
</comment>
<proteinExistence type="inferred from homology"/>
<protein>
    <recommendedName>
        <fullName evidence="12">EXS family protein</fullName>
    </recommendedName>
</protein>
<evidence type="ECO:0000313" key="11">
    <source>
        <dbReference type="Proteomes" id="UP000692954"/>
    </source>
</evidence>
<dbReference type="AlphaFoldDB" id="A0A8S1PVA7"/>
<feature type="transmembrane region" description="Helical" evidence="7">
    <location>
        <begin position="382"/>
        <end position="400"/>
    </location>
</feature>
<reference evidence="10" key="1">
    <citation type="submission" date="2021-01" db="EMBL/GenBank/DDBJ databases">
        <authorList>
            <consortium name="Genoscope - CEA"/>
            <person name="William W."/>
        </authorList>
    </citation>
    <scope>NUCLEOTIDE SEQUENCE</scope>
</reference>
<evidence type="ECO:0000313" key="10">
    <source>
        <dbReference type="EMBL" id="CAD8107046.1"/>
    </source>
</evidence>
<keyword evidence="3 7" id="KW-0812">Transmembrane</keyword>
<dbReference type="GO" id="GO:0005886">
    <property type="term" value="C:plasma membrane"/>
    <property type="evidence" value="ECO:0007669"/>
    <property type="project" value="TreeGrafter"/>
</dbReference>
<comment type="caution">
    <text evidence="10">The sequence shown here is derived from an EMBL/GenBank/DDBJ whole genome shotgun (WGS) entry which is preliminary data.</text>
</comment>
<dbReference type="GO" id="GO:0006817">
    <property type="term" value="P:phosphate ion transport"/>
    <property type="evidence" value="ECO:0007669"/>
    <property type="project" value="TreeGrafter"/>
</dbReference>
<feature type="transmembrane region" description="Helical" evidence="7">
    <location>
        <begin position="528"/>
        <end position="547"/>
    </location>
</feature>
<dbReference type="Proteomes" id="UP000692954">
    <property type="component" value="Unassembled WGS sequence"/>
</dbReference>
<feature type="transmembrane region" description="Helical" evidence="7">
    <location>
        <begin position="295"/>
        <end position="312"/>
    </location>
</feature>
<dbReference type="GO" id="GO:0016036">
    <property type="term" value="P:cellular response to phosphate starvation"/>
    <property type="evidence" value="ECO:0007669"/>
    <property type="project" value="TreeGrafter"/>
</dbReference>
<gene>
    <name evidence="10" type="ORF">PSON_ATCC_30995.1.T0880083</name>
</gene>
<evidence type="ECO:0000256" key="6">
    <source>
        <dbReference type="SAM" id="Coils"/>
    </source>
</evidence>
<dbReference type="PANTHER" id="PTHR10783:SF103">
    <property type="entry name" value="SOLUTE CARRIER FAMILY 53 MEMBER 1"/>
    <property type="match status" value="1"/>
</dbReference>
<dbReference type="PROSITE" id="PS51380">
    <property type="entry name" value="EXS"/>
    <property type="match status" value="1"/>
</dbReference>
<keyword evidence="5 7" id="KW-0472">Membrane</keyword>
<dbReference type="GO" id="GO:0000822">
    <property type="term" value="F:inositol hexakisphosphate binding"/>
    <property type="evidence" value="ECO:0007669"/>
    <property type="project" value="TreeGrafter"/>
</dbReference>
<accession>A0A8S1PVA7</accession>
<evidence type="ECO:0000256" key="5">
    <source>
        <dbReference type="ARBA" id="ARBA00023136"/>
    </source>
</evidence>
<evidence type="ECO:0000259" key="8">
    <source>
        <dbReference type="PROSITE" id="PS51380"/>
    </source>
</evidence>
<evidence type="ECO:0000256" key="4">
    <source>
        <dbReference type="ARBA" id="ARBA00022989"/>
    </source>
</evidence>
<keyword evidence="11" id="KW-1185">Reference proteome</keyword>
<evidence type="ECO:0000256" key="7">
    <source>
        <dbReference type="SAM" id="Phobius"/>
    </source>
</evidence>
<feature type="transmembrane region" description="Helical" evidence="7">
    <location>
        <begin position="504"/>
        <end position="522"/>
    </location>
</feature>
<feature type="coiled-coil region" evidence="6">
    <location>
        <begin position="717"/>
        <end position="744"/>
    </location>
</feature>
<comment type="similarity">
    <text evidence="2">Belongs to the SYG1 (TC 2.A.94) family.</text>
</comment>
<evidence type="ECO:0008006" key="12">
    <source>
        <dbReference type="Google" id="ProtNLM"/>
    </source>
</evidence>
<feature type="transmembrane region" description="Helical" evidence="7">
    <location>
        <begin position="346"/>
        <end position="362"/>
    </location>
</feature>
<feature type="domain" description="SPX" evidence="9">
    <location>
        <begin position="1"/>
        <end position="192"/>
    </location>
</feature>
<organism evidence="10 11">
    <name type="scientific">Paramecium sonneborni</name>
    <dbReference type="NCBI Taxonomy" id="65129"/>
    <lineage>
        <taxon>Eukaryota</taxon>
        <taxon>Sar</taxon>
        <taxon>Alveolata</taxon>
        <taxon>Ciliophora</taxon>
        <taxon>Intramacronucleata</taxon>
        <taxon>Oligohymenophorea</taxon>
        <taxon>Peniculida</taxon>
        <taxon>Parameciidae</taxon>
        <taxon>Paramecium</taxon>
    </lineage>
</organism>
<evidence type="ECO:0000259" key="9">
    <source>
        <dbReference type="PROSITE" id="PS51382"/>
    </source>
</evidence>
<evidence type="ECO:0000256" key="2">
    <source>
        <dbReference type="ARBA" id="ARBA00009665"/>
    </source>
</evidence>
<dbReference type="GO" id="GO:0005794">
    <property type="term" value="C:Golgi apparatus"/>
    <property type="evidence" value="ECO:0007669"/>
    <property type="project" value="TreeGrafter"/>
</dbReference>
<dbReference type="PANTHER" id="PTHR10783">
    <property type="entry name" value="XENOTROPIC AND POLYTROPIC RETROVIRUS RECEPTOR 1-RELATED"/>
    <property type="match status" value="1"/>
</dbReference>
<feature type="transmembrane region" description="Helical" evidence="7">
    <location>
        <begin position="253"/>
        <end position="274"/>
    </location>
</feature>
<dbReference type="PROSITE" id="PS51382">
    <property type="entry name" value="SPX"/>
    <property type="match status" value="1"/>
</dbReference>
<evidence type="ECO:0000256" key="1">
    <source>
        <dbReference type="ARBA" id="ARBA00004141"/>
    </source>
</evidence>
<dbReference type="InterPro" id="IPR004342">
    <property type="entry name" value="EXS_C"/>
</dbReference>
<feature type="domain" description="EXS" evidence="8">
    <location>
        <begin position="464"/>
        <end position="662"/>
    </location>
</feature>
<evidence type="ECO:0000256" key="3">
    <source>
        <dbReference type="ARBA" id="ARBA00022692"/>
    </source>
</evidence>
<feature type="transmembrane region" description="Helical" evidence="7">
    <location>
        <begin position="575"/>
        <end position="593"/>
    </location>
</feature>
<dbReference type="Pfam" id="PF03124">
    <property type="entry name" value="EXS"/>
    <property type="match status" value="1"/>
</dbReference>
<dbReference type="InterPro" id="IPR004331">
    <property type="entry name" value="SPX_dom"/>
</dbReference>
<keyword evidence="4 7" id="KW-1133">Transmembrane helix</keyword>
<sequence>MKFAQLLLRAMIPEWIKLYLNYKLLKTQLSSSVYIKKRIKFLKTQYKTKKKLYKQEKEILLENDLVQDKIKSDLQGFCITIKEDLIKIQSFIAWKYQDIQKKNIKVLEQIKFMKKQLEFINLKQYMGDDSNYKKQMEEFKQKQYILKQTIYQFYIEILQYKSFVTSNHEGLIKILKKYKKWSIAKFRDKQFESTVLSEIMNEVLVLKKVPDKCSQLLNKTERLLLNNFYTLNPKKGRYNLRKYQQQKTVKGEILFKFGLFIGFAIVLLTFIFLLRIEGYIDPDNNLNQHSIFQKMFPCFRGLALFIIYYWYLALDLWGWTHFRINYKIYLGFNHHFSTVVEVFKRVSYFSTLFLLSFVFYSLQAENIDPFKYQESYTKYIPLILWCTLLLYVFFPFMNILNWPGRVWLYKILAGAIYGHFIKYESRFTFCLDQFVSMAIPLRDLDYTICYYKTIWQTGEVHDNECFSSNRLTGALIAIIPLSMKTIHYLTRARDKGKFWHTDEMWNFFKTMLVTWVATLSFLANQHDIFKYIWIPFAALCSIIQFWWDLKKDWLFFEEGSNIRFLRNDLGYNHPYIYYFIGISNFFLRLTWILSVSPNMYLYLNFSNKEVFIFIIGFLEMTRRLINNFIKIEKEYITNLRSLKTTREFIYPFVNLDKSNYQIVSERLTLSVLNLNEQNKQDEDLIQLFRATNNLLEKSDLNKSGNLFQEFQPDMEILERAKKQEKFQESQIRRIKQENKNFKAQIK</sequence>
<dbReference type="EMBL" id="CAJJDN010000088">
    <property type="protein sequence ID" value="CAD8107046.1"/>
    <property type="molecule type" value="Genomic_DNA"/>
</dbReference>
<dbReference type="OrthoDB" id="9970435at2759"/>